<name>A0A811T527_9EURY</name>
<evidence type="ECO:0000313" key="1">
    <source>
        <dbReference type="EMBL" id="CAD6492406.1"/>
    </source>
</evidence>
<evidence type="ECO:0008006" key="3">
    <source>
        <dbReference type="Google" id="ProtNLM"/>
    </source>
</evidence>
<dbReference type="InterPro" id="IPR029063">
    <property type="entry name" value="SAM-dependent_MTases_sf"/>
</dbReference>
<dbReference type="EMBL" id="CAJHIR010000013">
    <property type="protein sequence ID" value="CAD6492406.1"/>
    <property type="molecule type" value="Genomic_DNA"/>
</dbReference>
<reference evidence="1" key="1">
    <citation type="submission" date="2020-10" db="EMBL/GenBank/DDBJ databases">
        <authorList>
            <person name="Hahn C.J."/>
            <person name="Laso-Perez R."/>
            <person name="Vulcano F."/>
            <person name="Vaziourakis K.-M."/>
            <person name="Stokke R."/>
            <person name="Steen I.H."/>
            <person name="Teske A."/>
            <person name="Boetius A."/>
            <person name="Liebeke M."/>
            <person name="Amann R."/>
            <person name="Knittel K."/>
        </authorList>
    </citation>
    <scope>NUCLEOTIDE SEQUENCE</scope>
    <source>
        <strain evidence="1">Gfbio:e3339647-f889-4370-9287-4fb5cb688e4c:AG392J18_GoMArc1</strain>
    </source>
</reference>
<sequence>MFQKMTIKLNELLDIQENIILMESGYQNNTYITKSLKFLYNTVSELSQFNEPVNAKIIMLEEMGGVYALGLYNPPIKQPAFWTLLTTVLDTEHQNTFKEFVHAIKSHIADEGILTLHIKKSEFIEAIREYYSIKLVENSKNYPVNFEFVYNKPRVERLKKIINQLEQSHSLDLSGRVLEICCGNGMATAALSELGIRPLCIDNDSYSILEGLASEVLKPEKTIVADVTELTDVIKGEEFDASIGFMLGDIDEFNRPSWKEILIQTIKLTKRGGSLLFTFRTEPEVMFVKDLLEELATGDVICQSETESLYDCWIYIGKKKPV</sequence>
<gene>
    <name evidence="1" type="ORF">LAKADJCE_00302</name>
</gene>
<dbReference type="Gene3D" id="3.40.50.150">
    <property type="entry name" value="Vaccinia Virus protein VP39"/>
    <property type="match status" value="1"/>
</dbReference>
<comment type="caution">
    <text evidence="1">The sequence shown here is derived from an EMBL/GenBank/DDBJ whole genome shotgun (WGS) entry which is preliminary data.</text>
</comment>
<accession>A0A811T527</accession>
<dbReference type="SUPFAM" id="SSF53335">
    <property type="entry name" value="S-adenosyl-L-methionine-dependent methyltransferases"/>
    <property type="match status" value="1"/>
</dbReference>
<protein>
    <recommendedName>
        <fullName evidence="3">Methyltransferase domain-containing protein</fullName>
    </recommendedName>
</protein>
<dbReference type="CDD" id="cd02440">
    <property type="entry name" value="AdoMet_MTases"/>
    <property type="match status" value="1"/>
</dbReference>
<dbReference type="Proteomes" id="UP000612009">
    <property type="component" value="Unassembled WGS sequence"/>
</dbReference>
<organism evidence="1 2">
    <name type="scientific">Candidatus Argoarchaeum ethanivorans</name>
    <dbReference type="NCBI Taxonomy" id="2608793"/>
    <lineage>
        <taxon>Archaea</taxon>
        <taxon>Methanobacteriati</taxon>
        <taxon>Methanobacteriota</taxon>
        <taxon>Stenosarchaea group</taxon>
        <taxon>Methanomicrobia</taxon>
        <taxon>Methanosarcinales</taxon>
        <taxon>Methanosarcinales incertae sedis</taxon>
        <taxon>GOM Arc I cluster</taxon>
        <taxon>Candidatus Argoarchaeum</taxon>
    </lineage>
</organism>
<evidence type="ECO:0000313" key="2">
    <source>
        <dbReference type="Proteomes" id="UP000612009"/>
    </source>
</evidence>
<proteinExistence type="predicted"/>
<dbReference type="AlphaFoldDB" id="A0A811T527"/>